<comment type="caution">
    <text evidence="3">The sequence shown here is derived from an EMBL/GenBank/DDBJ whole genome shotgun (WGS) entry which is preliminary data.</text>
</comment>
<keyword evidence="1" id="KW-0472">Membrane</keyword>
<evidence type="ECO:0000256" key="1">
    <source>
        <dbReference type="SAM" id="Phobius"/>
    </source>
</evidence>
<dbReference type="InterPro" id="IPR019692">
    <property type="entry name" value="CFP-6_PH"/>
</dbReference>
<dbReference type="AlphaFoldDB" id="A0A1X2FA24"/>
<protein>
    <recommendedName>
        <fullName evidence="2">Low molecular weight protein antigen 6 PH domain-containing protein</fullName>
    </recommendedName>
</protein>
<evidence type="ECO:0000313" key="4">
    <source>
        <dbReference type="Proteomes" id="UP000193964"/>
    </source>
</evidence>
<name>A0A1X2FA24_9MYCO</name>
<feature type="transmembrane region" description="Helical" evidence="1">
    <location>
        <begin position="20"/>
        <end position="37"/>
    </location>
</feature>
<gene>
    <name evidence="3" type="ORF">AWC31_27060</name>
</gene>
<organism evidence="3 4">
    <name type="scientific">Mycolicibacterium wolinskyi</name>
    <dbReference type="NCBI Taxonomy" id="59750"/>
    <lineage>
        <taxon>Bacteria</taxon>
        <taxon>Bacillati</taxon>
        <taxon>Actinomycetota</taxon>
        <taxon>Actinomycetes</taxon>
        <taxon>Mycobacteriales</taxon>
        <taxon>Mycobacteriaceae</taxon>
        <taxon>Mycolicibacterium</taxon>
    </lineage>
</organism>
<evidence type="ECO:0000259" key="2">
    <source>
        <dbReference type="Pfam" id="PF10756"/>
    </source>
</evidence>
<dbReference type="Pfam" id="PF10756">
    <property type="entry name" value="bPH_6"/>
    <property type="match status" value="1"/>
</dbReference>
<dbReference type="Proteomes" id="UP000193964">
    <property type="component" value="Unassembled WGS sequence"/>
</dbReference>
<dbReference type="OrthoDB" id="5190396at2"/>
<feature type="transmembrane region" description="Helical" evidence="1">
    <location>
        <begin position="43"/>
        <end position="60"/>
    </location>
</feature>
<evidence type="ECO:0000313" key="3">
    <source>
        <dbReference type="EMBL" id="ORX14819.1"/>
    </source>
</evidence>
<sequence>MDNVSARSATAPVVIRISPMAHFAVGFFALGLLALVFTEPEWFAPSLVIPIALSVAIVRYRTVADADTVTARSLLGSETVPWSDIEGLRFDRASWAIAHRTNGSDLRLPGVTFATLPLLAEVSGGRVPNPYA</sequence>
<dbReference type="EMBL" id="LQQA01000015">
    <property type="protein sequence ID" value="ORX14819.1"/>
    <property type="molecule type" value="Genomic_DNA"/>
</dbReference>
<dbReference type="RefSeq" id="WP_110775115.1">
    <property type="nucleotide sequence ID" value="NZ_JACKUA010000026.1"/>
</dbReference>
<keyword evidence="1" id="KW-0812">Transmembrane</keyword>
<keyword evidence="1" id="KW-1133">Transmembrane helix</keyword>
<reference evidence="3 4" key="1">
    <citation type="submission" date="2016-01" db="EMBL/GenBank/DDBJ databases">
        <title>The new phylogeny of the genus Mycobacterium.</title>
        <authorList>
            <person name="Tarcisio F."/>
            <person name="Conor M."/>
            <person name="Antonella G."/>
            <person name="Elisabetta G."/>
            <person name="Giulia F.S."/>
            <person name="Sara T."/>
            <person name="Anna F."/>
            <person name="Clotilde B."/>
            <person name="Roberto B."/>
            <person name="Veronica D.S."/>
            <person name="Fabio R."/>
            <person name="Monica P."/>
            <person name="Olivier J."/>
            <person name="Enrico T."/>
            <person name="Nicola S."/>
        </authorList>
    </citation>
    <scope>NUCLEOTIDE SEQUENCE [LARGE SCALE GENOMIC DNA]</scope>
    <source>
        <strain evidence="3 4">ATCC 700010</strain>
    </source>
</reference>
<feature type="domain" description="Low molecular weight protein antigen 6 PH" evidence="2">
    <location>
        <begin position="59"/>
        <end position="129"/>
    </location>
</feature>
<accession>A0A1X2FA24</accession>
<proteinExistence type="predicted"/>